<sequence length="133" mass="14923">MLYFYVLLSIVLIILAAVTLFRNFLSNFNASENLLVNVLIIVLMVTSILFAFACIIGVNQVGQAMSLLNSNQVLTDFEKEALQEIISKTNSKLPIYLASGCISFIIPFVILKVIKSRRNNSVSEHNPKWDLNK</sequence>
<keyword evidence="3" id="KW-1185">Reference proteome</keyword>
<feature type="transmembrane region" description="Helical" evidence="1">
    <location>
        <begin position="6"/>
        <end position="25"/>
    </location>
</feature>
<organism evidence="2 3">
    <name type="scientific">Clostridium omnivorum</name>
    <dbReference type="NCBI Taxonomy" id="1604902"/>
    <lineage>
        <taxon>Bacteria</taxon>
        <taxon>Bacillati</taxon>
        <taxon>Bacillota</taxon>
        <taxon>Clostridia</taxon>
        <taxon>Eubacteriales</taxon>
        <taxon>Clostridiaceae</taxon>
        <taxon>Clostridium</taxon>
    </lineage>
</organism>
<dbReference type="Proteomes" id="UP001208567">
    <property type="component" value="Unassembled WGS sequence"/>
</dbReference>
<keyword evidence="1" id="KW-0472">Membrane</keyword>
<feature type="transmembrane region" description="Helical" evidence="1">
    <location>
        <begin position="34"/>
        <end position="58"/>
    </location>
</feature>
<protein>
    <submittedName>
        <fullName evidence="2">Uncharacterized protein</fullName>
    </submittedName>
</protein>
<name>A0ABQ5N6V6_9CLOT</name>
<gene>
    <name evidence="2" type="ORF">bsdE14_24000</name>
</gene>
<dbReference type="EMBL" id="BRXR01000001">
    <property type="protein sequence ID" value="GLC30990.1"/>
    <property type="molecule type" value="Genomic_DNA"/>
</dbReference>
<dbReference type="RefSeq" id="WP_264850268.1">
    <property type="nucleotide sequence ID" value="NZ_BRXR01000001.1"/>
</dbReference>
<evidence type="ECO:0000313" key="2">
    <source>
        <dbReference type="EMBL" id="GLC30990.1"/>
    </source>
</evidence>
<evidence type="ECO:0000256" key="1">
    <source>
        <dbReference type="SAM" id="Phobius"/>
    </source>
</evidence>
<accession>A0ABQ5N6V6</accession>
<reference evidence="2 3" key="1">
    <citation type="journal article" date="2024" name="Int. J. Syst. Evol. Microbiol.">
        <title>Clostridium omnivorum sp. nov., isolated from anoxic soil under the treatment of reductive soil disinfestation.</title>
        <authorList>
            <person name="Ueki A."/>
            <person name="Tonouchi A."/>
            <person name="Kaku N."/>
            <person name="Honma S."/>
            <person name="Ueki K."/>
        </authorList>
    </citation>
    <scope>NUCLEOTIDE SEQUENCE [LARGE SCALE GENOMIC DNA]</scope>
    <source>
        <strain evidence="2 3">E14</strain>
    </source>
</reference>
<comment type="caution">
    <text evidence="2">The sequence shown here is derived from an EMBL/GenBank/DDBJ whole genome shotgun (WGS) entry which is preliminary data.</text>
</comment>
<proteinExistence type="predicted"/>
<keyword evidence="1" id="KW-1133">Transmembrane helix</keyword>
<feature type="transmembrane region" description="Helical" evidence="1">
    <location>
        <begin position="95"/>
        <end position="114"/>
    </location>
</feature>
<evidence type="ECO:0000313" key="3">
    <source>
        <dbReference type="Proteomes" id="UP001208567"/>
    </source>
</evidence>
<keyword evidence="1" id="KW-0812">Transmembrane</keyword>